<dbReference type="PROSITE" id="PS50932">
    <property type="entry name" value="HTH_LACI_2"/>
    <property type="match status" value="1"/>
</dbReference>
<dbReference type="PANTHER" id="PTHR30146:SF109">
    <property type="entry name" value="HTH-TYPE TRANSCRIPTIONAL REGULATOR GALS"/>
    <property type="match status" value="1"/>
</dbReference>
<dbReference type="CDD" id="cd06267">
    <property type="entry name" value="PBP1_LacI_sugar_binding-like"/>
    <property type="match status" value="1"/>
</dbReference>
<evidence type="ECO:0000259" key="5">
    <source>
        <dbReference type="PROSITE" id="PS50943"/>
    </source>
</evidence>
<keyword evidence="1" id="KW-0805">Transcription regulation</keyword>
<dbReference type="PANTHER" id="PTHR30146">
    <property type="entry name" value="LACI-RELATED TRANSCRIPTIONAL REPRESSOR"/>
    <property type="match status" value="1"/>
</dbReference>
<keyword evidence="2" id="KW-0238">DNA-binding</keyword>
<keyword evidence="3" id="KW-0804">Transcription</keyword>
<comment type="caution">
    <text evidence="6">The sequence shown here is derived from an EMBL/GenBank/DDBJ whole genome shotgun (WGS) entry which is preliminary data.</text>
</comment>
<dbReference type="Pfam" id="PF00356">
    <property type="entry name" value="LacI"/>
    <property type="match status" value="1"/>
</dbReference>
<dbReference type="PROSITE" id="PS50943">
    <property type="entry name" value="HTH_CROC1"/>
    <property type="match status" value="1"/>
</dbReference>
<evidence type="ECO:0000313" key="6">
    <source>
        <dbReference type="EMBL" id="PLS31974.1"/>
    </source>
</evidence>
<name>A0A2N5JCP1_9BIFI</name>
<feature type="domain" description="HTH lacI-type" evidence="4">
    <location>
        <begin position="2"/>
        <end position="46"/>
    </location>
</feature>
<dbReference type="Proteomes" id="UP000235050">
    <property type="component" value="Unassembled WGS sequence"/>
</dbReference>
<dbReference type="Gene3D" id="1.10.260.40">
    <property type="entry name" value="lambda repressor-like DNA-binding domains"/>
    <property type="match status" value="1"/>
</dbReference>
<reference evidence="6 7" key="1">
    <citation type="submission" date="2017-07" db="EMBL/GenBank/DDBJ databases">
        <title>Bifidobacterium novel species.</title>
        <authorList>
            <person name="Lugli G.A."/>
            <person name="Milani C."/>
            <person name="Duranti S."/>
            <person name="Mangifesta M."/>
        </authorList>
    </citation>
    <scope>NUCLEOTIDE SEQUENCE [LARGE SCALE GENOMIC DNA]</scope>
    <source>
        <strain evidence="7">Uis1B</strain>
    </source>
</reference>
<keyword evidence="7" id="KW-1185">Reference proteome</keyword>
<dbReference type="InterPro" id="IPR046335">
    <property type="entry name" value="LacI/GalR-like_sensor"/>
</dbReference>
<dbReference type="CDD" id="cd01392">
    <property type="entry name" value="HTH_LacI"/>
    <property type="match status" value="1"/>
</dbReference>
<dbReference type="SUPFAM" id="SSF47413">
    <property type="entry name" value="lambda repressor-like DNA-binding domains"/>
    <property type="match status" value="1"/>
</dbReference>
<evidence type="ECO:0000256" key="2">
    <source>
        <dbReference type="ARBA" id="ARBA00023125"/>
    </source>
</evidence>
<dbReference type="GO" id="GO:0000976">
    <property type="term" value="F:transcription cis-regulatory region binding"/>
    <property type="evidence" value="ECO:0007669"/>
    <property type="project" value="TreeGrafter"/>
</dbReference>
<dbReference type="Gene3D" id="3.40.50.2300">
    <property type="match status" value="2"/>
</dbReference>
<dbReference type="AlphaFoldDB" id="A0A2N5JCP1"/>
<proteinExistence type="predicted"/>
<dbReference type="EMBL" id="NMWU01000002">
    <property type="protein sequence ID" value="PLS31974.1"/>
    <property type="molecule type" value="Genomic_DNA"/>
</dbReference>
<dbReference type="InterPro" id="IPR010982">
    <property type="entry name" value="Lambda_DNA-bd_dom_sf"/>
</dbReference>
<protein>
    <submittedName>
        <fullName evidence="6">Periplasmic binding protein-like domain-containing protein</fullName>
    </submittedName>
</protein>
<gene>
    <name evidence="6" type="ORF">Uis1B_0064</name>
</gene>
<dbReference type="GO" id="GO:0003700">
    <property type="term" value="F:DNA-binding transcription factor activity"/>
    <property type="evidence" value="ECO:0007669"/>
    <property type="project" value="TreeGrafter"/>
</dbReference>
<sequence>MTSLSQVAKQAGVSASTVSRYFRGQLSIKTETAEKIRQAADLLGYTTPSLTDTRHLSAQYPGYGIPHTSASGQPISSTGIDQSAVALIVPELTNPFYASLCEAITSQTQAGDHVLEVMVSGRQATTEAKLVDHVIESGRFGGLIYAGMHRTNRALNHLATTPIRLVLLDEDVTIPTQSHPNIVTVDNYSGAYQAASYLISLGHRRIAHIAGPTMLSTTTERLRGYRAALENADIPYDPKLVFSGPYTEEYGASVLTYLIQMDERPTAVFAGSDIVAIGLISVCKQYGISIPQDLSVVGCDGIRMGRWLRPSLTTLTQPIDDMAIAALNLLFQEDGDDARNAIDRNNADSGRGNNDIRLPLTLTIRESAVAPR</sequence>
<evidence type="ECO:0000256" key="1">
    <source>
        <dbReference type="ARBA" id="ARBA00023015"/>
    </source>
</evidence>
<dbReference type="InterPro" id="IPR001387">
    <property type="entry name" value="Cro/C1-type_HTH"/>
</dbReference>
<feature type="domain" description="HTH cro/C1-type" evidence="5">
    <location>
        <begin position="3"/>
        <end position="50"/>
    </location>
</feature>
<dbReference type="SUPFAM" id="SSF53822">
    <property type="entry name" value="Periplasmic binding protein-like I"/>
    <property type="match status" value="1"/>
</dbReference>
<dbReference type="InterPro" id="IPR028082">
    <property type="entry name" value="Peripla_BP_I"/>
</dbReference>
<dbReference type="InterPro" id="IPR000843">
    <property type="entry name" value="HTH_LacI"/>
</dbReference>
<dbReference type="Pfam" id="PF13377">
    <property type="entry name" value="Peripla_BP_3"/>
    <property type="match status" value="1"/>
</dbReference>
<evidence type="ECO:0000256" key="3">
    <source>
        <dbReference type="ARBA" id="ARBA00023163"/>
    </source>
</evidence>
<evidence type="ECO:0000313" key="7">
    <source>
        <dbReference type="Proteomes" id="UP000235050"/>
    </source>
</evidence>
<organism evidence="6 7">
    <name type="scientific">Bifidobacterium margollesii</name>
    <dbReference type="NCBI Taxonomy" id="2020964"/>
    <lineage>
        <taxon>Bacteria</taxon>
        <taxon>Bacillati</taxon>
        <taxon>Actinomycetota</taxon>
        <taxon>Actinomycetes</taxon>
        <taxon>Bifidobacteriales</taxon>
        <taxon>Bifidobacteriaceae</taxon>
        <taxon>Bifidobacterium</taxon>
    </lineage>
</organism>
<accession>A0A2N5JCP1</accession>
<dbReference type="OrthoDB" id="3227375at2"/>
<dbReference type="SMART" id="SM00354">
    <property type="entry name" value="HTH_LACI"/>
    <property type="match status" value="1"/>
</dbReference>
<evidence type="ECO:0000259" key="4">
    <source>
        <dbReference type="PROSITE" id="PS50932"/>
    </source>
</evidence>